<dbReference type="InterPro" id="IPR003903">
    <property type="entry name" value="UIM_dom"/>
</dbReference>
<dbReference type="GO" id="GO:0005634">
    <property type="term" value="C:nucleus"/>
    <property type="evidence" value="ECO:0007669"/>
    <property type="project" value="UniProtKB-SubCell"/>
</dbReference>
<feature type="region of interest" description="Disordered" evidence="11">
    <location>
        <begin position="18"/>
        <end position="39"/>
    </location>
</feature>
<evidence type="ECO:0000313" key="12">
    <source>
        <dbReference type="EMBL" id="PPQ95824.1"/>
    </source>
</evidence>
<dbReference type="SMART" id="SM00726">
    <property type="entry name" value="UIM"/>
    <property type="match status" value="1"/>
</dbReference>
<accession>A0A409XYH7</accession>
<feature type="compositionally biased region" description="Acidic residues" evidence="11">
    <location>
        <begin position="119"/>
        <end position="128"/>
    </location>
</feature>
<dbReference type="InParanoid" id="A0A409XYH7"/>
<feature type="active site" description="Nucleophile" evidence="9">
    <location>
        <position position="265"/>
    </location>
</feature>
<comment type="subcellular location">
    <subcellularLocation>
        <location evidence="1">Nucleus</location>
    </subcellularLocation>
</comment>
<dbReference type="OrthoDB" id="47785at2759"/>
<evidence type="ECO:0000313" key="13">
    <source>
        <dbReference type="Proteomes" id="UP000284706"/>
    </source>
</evidence>
<evidence type="ECO:0000256" key="10">
    <source>
        <dbReference type="PIRSR" id="PIRSR610347-2"/>
    </source>
</evidence>
<keyword evidence="3" id="KW-0540">Nuclease</keyword>
<feature type="compositionally biased region" description="Polar residues" evidence="11">
    <location>
        <begin position="53"/>
        <end position="81"/>
    </location>
</feature>
<keyword evidence="4" id="KW-0227">DNA damage</keyword>
<evidence type="ECO:0000256" key="4">
    <source>
        <dbReference type="ARBA" id="ARBA00022763"/>
    </source>
</evidence>
<dbReference type="PANTHER" id="PTHR12415">
    <property type="entry name" value="TYROSYL-DNA PHOSPHODIESTERASE 1"/>
    <property type="match status" value="1"/>
</dbReference>
<sequence>MSLTGEDDDLARAIELSLRDQSRRPNPDVINLVSDDEEDVEDARFQKELKQALTDSQAAVPSSQLKLGQVSSSSTAINQPSDRPAPMSAFLAERAQLEKERRERQKRLRPPTPEHGSTTEEDDSETEEPPAKRHQVSPSNHSRRRSNISGVSSSKLSAPEPVPTVEQVFWNGELRQTATMFAEPRRDGAPTFRLTEVLGKKTDLSFAILSSYSLDWAWIYEFFDPSVPVIMVAQPDASGDATIKNVLPNWIRTTPFLRGGFGCQHMKFMLLFHKSGRLRVVVSTANLVAYDWRDMENTVWLQDVPLRSKPIAHDQKADDFPAALQRMLYSIHVRPALAAMIADNHPDLPLKAIDELRQKWDWSNVKAHLVASIAGKHEGWPRVIQSGHPRLMSVVRKLGMRTGTSKTAKDLVLECQGSSIGLYSTQWLNEFHWSARGESAESWLDKAKKSREKLPFPLVKIVFPTKSTVQQSARGEQGGGTIFCRRRQWSSKKFPRDLFHDSRSKGGPVLMHSKMIIATLRENAFSASKNEELSDTEDDEVQAVDPGVGWTYVGSHNFTPSAWGTLSGSSFNPVLNITNYEVGVVFLLKDAQEADRIACFQRPPRKYTSKDEPWMQEESIYHQATDGG</sequence>
<proteinExistence type="inferred from homology"/>
<evidence type="ECO:0000256" key="6">
    <source>
        <dbReference type="ARBA" id="ARBA00022839"/>
    </source>
</evidence>
<evidence type="ECO:0000256" key="9">
    <source>
        <dbReference type="PIRSR" id="PIRSR610347-1"/>
    </source>
</evidence>
<dbReference type="SUPFAM" id="SSF56024">
    <property type="entry name" value="Phospholipase D/nuclease"/>
    <property type="match status" value="2"/>
</dbReference>
<dbReference type="PANTHER" id="PTHR12415:SF0">
    <property type="entry name" value="TYROSYL-DNA PHOSPHODIESTERASE 1"/>
    <property type="match status" value="1"/>
</dbReference>
<dbReference type="GO" id="GO:0003697">
    <property type="term" value="F:single-stranded DNA binding"/>
    <property type="evidence" value="ECO:0007669"/>
    <property type="project" value="TreeGrafter"/>
</dbReference>
<keyword evidence="8" id="KW-0539">Nucleus</keyword>
<keyword evidence="7" id="KW-0234">DNA repair</keyword>
<evidence type="ECO:0000256" key="3">
    <source>
        <dbReference type="ARBA" id="ARBA00022722"/>
    </source>
</evidence>
<dbReference type="GO" id="GO:0003690">
    <property type="term" value="F:double-stranded DNA binding"/>
    <property type="evidence" value="ECO:0007669"/>
    <property type="project" value="TreeGrafter"/>
</dbReference>
<name>A0A409XYH7_9AGAR</name>
<dbReference type="Gene3D" id="3.30.870.10">
    <property type="entry name" value="Endonuclease Chain A"/>
    <property type="match status" value="2"/>
</dbReference>
<dbReference type="FunCoup" id="A0A409XYH7">
    <property type="interactions" value="464"/>
</dbReference>
<dbReference type="GO" id="GO:0017005">
    <property type="term" value="F:3'-tyrosyl-DNA phosphodiesterase activity"/>
    <property type="evidence" value="ECO:0007669"/>
    <property type="project" value="TreeGrafter"/>
</dbReference>
<dbReference type="InterPro" id="IPR010347">
    <property type="entry name" value="Tdp1"/>
</dbReference>
<dbReference type="GO" id="GO:0004527">
    <property type="term" value="F:exonuclease activity"/>
    <property type="evidence" value="ECO:0007669"/>
    <property type="project" value="UniProtKB-KW"/>
</dbReference>
<dbReference type="EMBL" id="NHYE01001411">
    <property type="protein sequence ID" value="PPQ95824.1"/>
    <property type="molecule type" value="Genomic_DNA"/>
</dbReference>
<keyword evidence="13" id="KW-1185">Reference proteome</keyword>
<comment type="caution">
    <text evidence="12">The sequence shown here is derived from an EMBL/GenBank/DDBJ whole genome shotgun (WGS) entry which is preliminary data.</text>
</comment>
<keyword evidence="5" id="KW-0378">Hydrolase</keyword>
<gene>
    <name evidence="12" type="ORF">CVT26_015933</name>
</gene>
<evidence type="ECO:0000256" key="8">
    <source>
        <dbReference type="ARBA" id="ARBA00023242"/>
    </source>
</evidence>
<protein>
    <recommendedName>
        <fullName evidence="14">PLD phosphodiesterase domain-containing protein</fullName>
    </recommendedName>
</protein>
<organism evidence="12 13">
    <name type="scientific">Gymnopilus dilepis</name>
    <dbReference type="NCBI Taxonomy" id="231916"/>
    <lineage>
        <taxon>Eukaryota</taxon>
        <taxon>Fungi</taxon>
        <taxon>Dikarya</taxon>
        <taxon>Basidiomycota</taxon>
        <taxon>Agaricomycotina</taxon>
        <taxon>Agaricomycetes</taxon>
        <taxon>Agaricomycetidae</taxon>
        <taxon>Agaricales</taxon>
        <taxon>Agaricineae</taxon>
        <taxon>Hymenogastraceae</taxon>
        <taxon>Gymnopilus</taxon>
    </lineage>
</organism>
<dbReference type="CDD" id="cd09122">
    <property type="entry name" value="PLDc_Tdp1_1"/>
    <property type="match status" value="1"/>
</dbReference>
<reference evidence="12 13" key="1">
    <citation type="journal article" date="2018" name="Evol. Lett.">
        <title>Horizontal gene cluster transfer increased hallucinogenic mushroom diversity.</title>
        <authorList>
            <person name="Reynolds H.T."/>
            <person name="Vijayakumar V."/>
            <person name="Gluck-Thaler E."/>
            <person name="Korotkin H.B."/>
            <person name="Matheny P.B."/>
            <person name="Slot J.C."/>
        </authorList>
    </citation>
    <scope>NUCLEOTIDE SEQUENCE [LARGE SCALE GENOMIC DNA]</scope>
    <source>
        <strain evidence="12 13">SRW20</strain>
    </source>
</reference>
<feature type="compositionally biased region" description="Polar residues" evidence="11">
    <location>
        <begin position="147"/>
        <end position="156"/>
    </location>
</feature>
<dbReference type="Proteomes" id="UP000284706">
    <property type="component" value="Unassembled WGS sequence"/>
</dbReference>
<evidence type="ECO:0008006" key="14">
    <source>
        <dbReference type="Google" id="ProtNLM"/>
    </source>
</evidence>
<feature type="region of interest" description="Disordered" evidence="11">
    <location>
        <begin position="98"/>
        <end position="160"/>
    </location>
</feature>
<dbReference type="GO" id="GO:0006281">
    <property type="term" value="P:DNA repair"/>
    <property type="evidence" value="ECO:0007669"/>
    <property type="project" value="UniProtKB-KW"/>
</dbReference>
<feature type="region of interest" description="Disordered" evidence="11">
    <location>
        <begin position="607"/>
        <end position="628"/>
    </location>
</feature>
<dbReference type="CDD" id="cd09123">
    <property type="entry name" value="PLDc_Tdp1_2"/>
    <property type="match status" value="1"/>
</dbReference>
<evidence type="ECO:0000256" key="7">
    <source>
        <dbReference type="ARBA" id="ARBA00023204"/>
    </source>
</evidence>
<comment type="similarity">
    <text evidence="2">Belongs to the tyrosyl-DNA phosphodiesterase family.</text>
</comment>
<evidence type="ECO:0000256" key="2">
    <source>
        <dbReference type="ARBA" id="ARBA00010205"/>
    </source>
</evidence>
<evidence type="ECO:0000256" key="11">
    <source>
        <dbReference type="SAM" id="MobiDB-lite"/>
    </source>
</evidence>
<feature type="binding site" evidence="10">
    <location>
        <position position="267"/>
    </location>
    <ligand>
        <name>substrate</name>
    </ligand>
</feature>
<dbReference type="PROSITE" id="PS50330">
    <property type="entry name" value="UIM"/>
    <property type="match status" value="1"/>
</dbReference>
<feature type="binding site" evidence="10">
    <location>
        <position position="529"/>
    </location>
    <ligand>
        <name>substrate</name>
    </ligand>
</feature>
<dbReference type="STRING" id="231916.A0A409XYH7"/>
<feature type="region of interest" description="Disordered" evidence="11">
    <location>
        <begin position="52"/>
        <end position="85"/>
    </location>
</feature>
<keyword evidence="6" id="KW-0269">Exonuclease</keyword>
<evidence type="ECO:0000256" key="5">
    <source>
        <dbReference type="ARBA" id="ARBA00022801"/>
    </source>
</evidence>
<dbReference type="AlphaFoldDB" id="A0A409XYH7"/>
<dbReference type="Pfam" id="PF06087">
    <property type="entry name" value="Tyr-DNA_phospho"/>
    <property type="match status" value="1"/>
</dbReference>
<evidence type="ECO:0000256" key="1">
    <source>
        <dbReference type="ARBA" id="ARBA00004123"/>
    </source>
</evidence>